<dbReference type="Proteomes" id="UP000291116">
    <property type="component" value="Unassembled WGS sequence"/>
</dbReference>
<organism evidence="1 2">
    <name type="scientific">Pseudo-nitzschia multistriata</name>
    <dbReference type="NCBI Taxonomy" id="183589"/>
    <lineage>
        <taxon>Eukaryota</taxon>
        <taxon>Sar</taxon>
        <taxon>Stramenopiles</taxon>
        <taxon>Ochrophyta</taxon>
        <taxon>Bacillariophyta</taxon>
        <taxon>Bacillariophyceae</taxon>
        <taxon>Bacillariophycidae</taxon>
        <taxon>Bacillariales</taxon>
        <taxon>Bacillariaceae</taxon>
        <taxon>Pseudo-nitzschia</taxon>
    </lineage>
</organism>
<sequence>MTEATENPMVQGLTGTSRCRSEASICSEGGLPLPGSRMGLGLTSSTSTTVGIAEAYAPLSMASSMAR</sequence>
<reference evidence="1 2" key="1">
    <citation type="submission" date="2019-01" db="EMBL/GenBank/DDBJ databases">
        <authorList>
            <person name="Ferrante I. M."/>
        </authorList>
    </citation>
    <scope>NUCLEOTIDE SEQUENCE [LARGE SCALE GENOMIC DNA]</scope>
    <source>
        <strain evidence="1 2">B856</strain>
    </source>
</reference>
<dbReference type="AlphaFoldDB" id="A0A448YW72"/>
<name>A0A448YW72_9STRA</name>
<dbReference type="EMBL" id="CAACVS010000016">
    <property type="protein sequence ID" value="VEU34030.1"/>
    <property type="molecule type" value="Genomic_DNA"/>
</dbReference>
<gene>
    <name evidence="1" type="ORF">PSNMU_V1.4_AUG-EV-PASAV3_0006210</name>
</gene>
<keyword evidence="2" id="KW-1185">Reference proteome</keyword>
<proteinExistence type="predicted"/>
<accession>A0A448YW72</accession>
<protein>
    <submittedName>
        <fullName evidence="1">Uncharacterized protein</fullName>
    </submittedName>
</protein>
<evidence type="ECO:0000313" key="1">
    <source>
        <dbReference type="EMBL" id="VEU34030.1"/>
    </source>
</evidence>
<evidence type="ECO:0000313" key="2">
    <source>
        <dbReference type="Proteomes" id="UP000291116"/>
    </source>
</evidence>